<keyword evidence="5" id="KW-0460">Magnesium</keyword>
<evidence type="ECO:0000256" key="7">
    <source>
        <dbReference type="ARBA" id="ARBA00022989"/>
    </source>
</evidence>
<feature type="region of interest" description="Disordered" evidence="10">
    <location>
        <begin position="1023"/>
        <end position="1046"/>
    </location>
</feature>
<sequence length="1046" mass="111373">MDIKIEEFPSVAQTGEVDIHDPVKMKANEGEGKVDTADYHGYEPLSPNDYPYDEDVMEDFTKGKDEVNPNMLRDKSQSSKTIIIFISIFSVALIAMLVWQVLIAKCLVTELCEANDKSSGVASKYLFKTFTFRIPTALVWLGLLAGTLGMLVAVVLAFFSIKSSVGSARMVELATMLRKASNLFLGFQVLAFFFPSVLFFVLYGVAVNWETAGSYGIGALLTIVVCLISKSLICRGGLRSAAASNQGVFQGLKLSYRIASVISLAILSTSLLGVSSVYLMFNDIRALTGLVAGTSITTLFLRLSGLSFALSPDLTEENVRRNKESQGSSSTIAKLVVSSVRSSCNTGTDWFESVAASVVAAAILGSSLPFFYRDSFAMCVYNHLNIDQACGPFGYPQALSYAVYICRSDSLYLTYPNLKTWGSNTAFVAIPFLLTAAGLVVSIICTLSVKLDDSQPKNREARIKKSRLGFAQNALVGCGVLIICYAAICFGMFGPNSTFQSQKGLSGKTNLQRMVLSSTKDRCITRSLNPGDSEAPFPVPSGGKMTTDKYRPIAASGRGLGAASSTSWKLFLCCVIGMILGIVMSGVCGLYFTSVSFRPTIRVRKVSKYGTSAMVLQGLGNGVLSSVVAGILIFAAVLASFELYDAYGVGVMTVAYISLSGMFSALVTLGVVGDHAHGIAHVSSLHRAHRHSKQVKQIAAIASTGEQFSDGASVLVSIVLILTTLQQAGLQLSPRELVGGPEQPPLRLISTIGIPLTDSLMICGVLLGSCLPLVVSGMLCLGVGHGSQLVGRKSDIDSVQSAGYTALLQSTLPTLVTLVSPFAVGFGFGHRALIAMSLASVGVSFAVGSALRNMGLCIMEARRSVDRKHNQSTRSAESLARSLTNVVGPAMRSVSKSVTAVSLVSAPMMRPDSSQIWVGGLILGIAVLFGCAFAHWKHGHNQRMVPNSDTTEPQSHAPPKRVSPFFMESPTFDPSSVMPGSQMAEALKAFGSPRMPVSPRVLPGLSRRSHPEFVSVELEPLVSPRVGSPSVTSQSVLPDTKGRSMS</sequence>
<dbReference type="STRING" id="448386.A0A2V3J3G1"/>
<feature type="transmembrane region" description="Helical" evidence="11">
    <location>
        <begin position="287"/>
        <end position="311"/>
    </location>
</feature>
<name>A0A2V3J3G1_9FLOR</name>
<dbReference type="EMBL" id="NBIV01000010">
    <property type="protein sequence ID" value="PXF48909.1"/>
    <property type="molecule type" value="Genomic_DNA"/>
</dbReference>
<gene>
    <name evidence="12" type="ORF">BWQ96_01251</name>
</gene>
<dbReference type="InterPro" id="IPR004131">
    <property type="entry name" value="PPase-energised_H-pump"/>
</dbReference>
<comment type="subcellular location">
    <subcellularLocation>
        <location evidence="1">Endomembrane system</location>
        <topology evidence="1">Multi-pass membrane protein</topology>
    </subcellularLocation>
</comment>
<dbReference type="GO" id="GO:0012505">
    <property type="term" value="C:endomembrane system"/>
    <property type="evidence" value="ECO:0007669"/>
    <property type="project" value="UniProtKB-SubCell"/>
</dbReference>
<keyword evidence="7 11" id="KW-1133">Transmembrane helix</keyword>
<feature type="transmembrane region" description="Helical" evidence="11">
    <location>
        <begin position="804"/>
        <end position="826"/>
    </location>
</feature>
<feature type="transmembrane region" description="Helical" evidence="11">
    <location>
        <begin position="647"/>
        <end position="672"/>
    </location>
</feature>
<dbReference type="OrthoDB" id="5210at2759"/>
<evidence type="ECO:0000256" key="9">
    <source>
        <dbReference type="ARBA" id="ARBA00023136"/>
    </source>
</evidence>
<dbReference type="Proteomes" id="UP000247409">
    <property type="component" value="Unassembled WGS sequence"/>
</dbReference>
<evidence type="ECO:0000256" key="4">
    <source>
        <dbReference type="ARBA" id="ARBA00022692"/>
    </source>
</evidence>
<protein>
    <recommendedName>
        <fullName evidence="2">H(+)-exporting diphosphatase</fullName>
        <ecNumber evidence="2">7.1.3.1</ecNumber>
    </recommendedName>
</protein>
<feature type="transmembrane region" description="Helical" evidence="11">
    <location>
        <begin position="137"/>
        <end position="161"/>
    </location>
</feature>
<evidence type="ECO:0000256" key="2">
    <source>
        <dbReference type="ARBA" id="ARBA00013242"/>
    </source>
</evidence>
<keyword evidence="3" id="KW-0813">Transport</keyword>
<feature type="transmembrane region" description="Helical" evidence="11">
    <location>
        <begin position="212"/>
        <end position="233"/>
    </location>
</feature>
<keyword evidence="13" id="KW-1185">Reference proteome</keyword>
<dbReference type="EC" id="7.1.3.1" evidence="2"/>
<dbReference type="GO" id="GO:0009678">
    <property type="term" value="F:diphosphate hydrolysis-driven proton transmembrane transporter activity"/>
    <property type="evidence" value="ECO:0007669"/>
    <property type="project" value="UniProtKB-EC"/>
</dbReference>
<dbReference type="GO" id="GO:0004427">
    <property type="term" value="F:inorganic diphosphate phosphatase activity"/>
    <property type="evidence" value="ECO:0007669"/>
    <property type="project" value="InterPro"/>
</dbReference>
<proteinExistence type="predicted"/>
<feature type="transmembrane region" description="Helical" evidence="11">
    <location>
        <begin position="916"/>
        <end position="936"/>
    </location>
</feature>
<feature type="compositionally biased region" description="Polar residues" evidence="10">
    <location>
        <begin position="944"/>
        <end position="954"/>
    </location>
</feature>
<evidence type="ECO:0000313" key="13">
    <source>
        <dbReference type="Proteomes" id="UP000247409"/>
    </source>
</evidence>
<evidence type="ECO:0000313" key="12">
    <source>
        <dbReference type="EMBL" id="PXF48909.1"/>
    </source>
</evidence>
<feature type="transmembrane region" description="Helical" evidence="11">
    <location>
        <begin position="426"/>
        <end position="449"/>
    </location>
</feature>
<evidence type="ECO:0000256" key="6">
    <source>
        <dbReference type="ARBA" id="ARBA00022967"/>
    </source>
</evidence>
<feature type="transmembrane region" description="Helical" evidence="11">
    <location>
        <begin position="613"/>
        <end position="641"/>
    </location>
</feature>
<dbReference type="PANTHER" id="PTHR31998">
    <property type="entry name" value="K(+)-INSENSITIVE PYROPHOSPHATE-ENERGIZED PROTON PUMP"/>
    <property type="match status" value="1"/>
</dbReference>
<evidence type="ECO:0000256" key="3">
    <source>
        <dbReference type="ARBA" id="ARBA00022448"/>
    </source>
</evidence>
<feature type="transmembrane region" description="Helical" evidence="11">
    <location>
        <begin position="833"/>
        <end position="851"/>
    </location>
</feature>
<evidence type="ECO:0000256" key="1">
    <source>
        <dbReference type="ARBA" id="ARBA00004127"/>
    </source>
</evidence>
<evidence type="ECO:0000256" key="10">
    <source>
        <dbReference type="SAM" id="MobiDB-lite"/>
    </source>
</evidence>
<dbReference type="GO" id="GO:0016020">
    <property type="term" value="C:membrane"/>
    <property type="evidence" value="ECO:0007669"/>
    <property type="project" value="InterPro"/>
</dbReference>
<feature type="transmembrane region" description="Helical" evidence="11">
    <location>
        <begin position="182"/>
        <end position="206"/>
    </location>
</feature>
<dbReference type="AlphaFoldDB" id="A0A2V3J3G1"/>
<keyword evidence="8" id="KW-0406">Ion transport</keyword>
<evidence type="ECO:0000256" key="5">
    <source>
        <dbReference type="ARBA" id="ARBA00022842"/>
    </source>
</evidence>
<feature type="transmembrane region" description="Helical" evidence="11">
    <location>
        <begin position="470"/>
        <end position="493"/>
    </location>
</feature>
<feature type="transmembrane region" description="Helical" evidence="11">
    <location>
        <begin position="350"/>
        <end position="372"/>
    </location>
</feature>
<feature type="region of interest" description="Disordered" evidence="10">
    <location>
        <begin position="944"/>
        <end position="965"/>
    </location>
</feature>
<feature type="transmembrane region" description="Helical" evidence="11">
    <location>
        <begin position="81"/>
        <end position="102"/>
    </location>
</feature>
<reference evidence="12 13" key="1">
    <citation type="journal article" date="2018" name="Mol. Biol. Evol.">
        <title>Analysis of the draft genome of the red seaweed Gracilariopsis chorda provides insights into genome size evolution in Rhodophyta.</title>
        <authorList>
            <person name="Lee J."/>
            <person name="Yang E.C."/>
            <person name="Graf L."/>
            <person name="Yang J.H."/>
            <person name="Qiu H."/>
            <person name="Zel Zion U."/>
            <person name="Chan C.X."/>
            <person name="Stephens T.G."/>
            <person name="Weber A.P.M."/>
            <person name="Boo G.H."/>
            <person name="Boo S.M."/>
            <person name="Kim K.M."/>
            <person name="Shin Y."/>
            <person name="Jung M."/>
            <person name="Lee S.J."/>
            <person name="Yim H.S."/>
            <person name="Lee J.H."/>
            <person name="Bhattacharya D."/>
            <person name="Yoon H.S."/>
        </authorList>
    </citation>
    <scope>NUCLEOTIDE SEQUENCE [LARGE SCALE GENOMIC DNA]</scope>
    <source>
        <strain evidence="12 13">SKKU-2015</strain>
        <tissue evidence="12">Whole body</tissue>
    </source>
</reference>
<feature type="compositionally biased region" description="Polar residues" evidence="10">
    <location>
        <begin position="1029"/>
        <end position="1046"/>
    </location>
</feature>
<feature type="transmembrane region" description="Helical" evidence="11">
    <location>
        <begin position="254"/>
        <end position="281"/>
    </location>
</feature>
<accession>A0A2V3J3G1</accession>
<keyword evidence="9 11" id="KW-0472">Membrane</keyword>
<dbReference type="Pfam" id="PF03030">
    <property type="entry name" value="H_PPase"/>
    <property type="match status" value="1"/>
</dbReference>
<evidence type="ECO:0000256" key="8">
    <source>
        <dbReference type="ARBA" id="ARBA00023065"/>
    </source>
</evidence>
<organism evidence="12 13">
    <name type="scientific">Gracilariopsis chorda</name>
    <dbReference type="NCBI Taxonomy" id="448386"/>
    <lineage>
        <taxon>Eukaryota</taxon>
        <taxon>Rhodophyta</taxon>
        <taxon>Florideophyceae</taxon>
        <taxon>Rhodymeniophycidae</taxon>
        <taxon>Gracilariales</taxon>
        <taxon>Gracilariaceae</taxon>
        <taxon>Gracilariopsis</taxon>
    </lineage>
</organism>
<evidence type="ECO:0000256" key="11">
    <source>
        <dbReference type="SAM" id="Phobius"/>
    </source>
</evidence>
<keyword evidence="4 11" id="KW-0812">Transmembrane</keyword>
<comment type="caution">
    <text evidence="12">The sequence shown here is derived from an EMBL/GenBank/DDBJ whole genome shotgun (WGS) entry which is preliminary data.</text>
</comment>
<feature type="transmembrane region" description="Helical" evidence="11">
    <location>
        <begin position="760"/>
        <end position="784"/>
    </location>
</feature>
<keyword evidence="6" id="KW-1278">Translocase</keyword>
<feature type="transmembrane region" description="Helical" evidence="11">
    <location>
        <begin position="568"/>
        <end position="592"/>
    </location>
</feature>